<name>A0A2N5X2M5_9GAMM</name>
<dbReference type="InterPro" id="IPR016064">
    <property type="entry name" value="NAD/diacylglycerol_kinase_sf"/>
</dbReference>
<dbReference type="Pfam" id="PF01513">
    <property type="entry name" value="NAD_kinase"/>
    <property type="match status" value="1"/>
</dbReference>
<gene>
    <name evidence="1" type="ORF">C0039_10730</name>
</gene>
<organism evidence="1 2">
    <name type="scientific">Pseudohalioglobus lutimaris</name>
    <dbReference type="NCBI Taxonomy" id="1737061"/>
    <lineage>
        <taxon>Bacteria</taxon>
        <taxon>Pseudomonadati</taxon>
        <taxon>Pseudomonadota</taxon>
        <taxon>Gammaproteobacteria</taxon>
        <taxon>Cellvibrionales</taxon>
        <taxon>Halieaceae</taxon>
        <taxon>Pseudohalioglobus</taxon>
    </lineage>
</organism>
<dbReference type="GO" id="GO:0051287">
    <property type="term" value="F:NAD binding"/>
    <property type="evidence" value="ECO:0007669"/>
    <property type="project" value="UniProtKB-ARBA"/>
</dbReference>
<sequence length="338" mass="35655">MKSVGIIVNPAAGKDLRRLVAHGANSTHSEKINAVVRMLRALDALGVERVRIAPDPSKLGERAIETAADGLQSIDAGILEMPWLLGSRTDTERAATLMCEQGFGCILVLGGDGTSRAVASHCGEVPLIPISTGTNNAFPRMLEGTLAGMAAACLIRAAAGEEALQRAPILRLLADGEEVSHALVDIAVIDILDTGAVAVWEGHSVSELFLAQARPDSIGLSAIGGCLEPLEQGCGEGLHLQFGALDHPAAVHVTAPMAPGLVIRVAISEHARFAGRTPVHTSKGVFAFDGERELAVDSERKWEVLFDPHGPRVVDVQRALSLGIERGLFRDDFQPPIP</sequence>
<dbReference type="PANTHER" id="PTHR40697">
    <property type="entry name" value="ACETOIN CATABOLISM PROTEIN X"/>
    <property type="match status" value="1"/>
</dbReference>
<proteinExistence type="predicted"/>
<dbReference type="GO" id="GO:0005524">
    <property type="term" value="F:ATP binding"/>
    <property type="evidence" value="ECO:0007669"/>
    <property type="project" value="UniProtKB-ARBA"/>
</dbReference>
<keyword evidence="2" id="KW-1185">Reference proteome</keyword>
<dbReference type="InterPro" id="IPR039065">
    <property type="entry name" value="AcoX-like"/>
</dbReference>
<comment type="caution">
    <text evidence="1">The sequence shown here is derived from an EMBL/GenBank/DDBJ whole genome shotgun (WGS) entry which is preliminary data.</text>
</comment>
<dbReference type="GO" id="GO:0006741">
    <property type="term" value="P:NADP+ biosynthetic process"/>
    <property type="evidence" value="ECO:0007669"/>
    <property type="project" value="InterPro"/>
</dbReference>
<dbReference type="InterPro" id="IPR017438">
    <property type="entry name" value="ATP-NAD_kinase_N"/>
</dbReference>
<dbReference type="OrthoDB" id="4292700at2"/>
<dbReference type="PANTHER" id="PTHR40697:SF3">
    <property type="entry name" value="ACETOIN CATABOLISM PROTEIN X"/>
    <property type="match status" value="1"/>
</dbReference>
<dbReference type="Gene3D" id="3.40.50.10330">
    <property type="entry name" value="Probable inorganic polyphosphate/atp-NAD kinase, domain 1"/>
    <property type="match status" value="1"/>
</dbReference>
<dbReference type="InterPro" id="IPR002504">
    <property type="entry name" value="NADK"/>
</dbReference>
<evidence type="ECO:0000313" key="1">
    <source>
        <dbReference type="EMBL" id="PLW68745.1"/>
    </source>
</evidence>
<dbReference type="SUPFAM" id="SSF111331">
    <property type="entry name" value="NAD kinase/diacylglycerol kinase-like"/>
    <property type="match status" value="1"/>
</dbReference>
<evidence type="ECO:0000313" key="2">
    <source>
        <dbReference type="Proteomes" id="UP000235005"/>
    </source>
</evidence>
<dbReference type="GO" id="GO:0003951">
    <property type="term" value="F:NAD+ kinase activity"/>
    <property type="evidence" value="ECO:0007669"/>
    <property type="project" value="InterPro"/>
</dbReference>
<keyword evidence="1" id="KW-0808">Transferase</keyword>
<keyword evidence="1" id="KW-0418">Kinase</keyword>
<protein>
    <submittedName>
        <fullName evidence="1">ATP-NAD kinase</fullName>
    </submittedName>
</protein>
<dbReference type="RefSeq" id="WP_101518052.1">
    <property type="nucleotide sequence ID" value="NZ_PKUS01000011.1"/>
</dbReference>
<dbReference type="EMBL" id="PKUS01000011">
    <property type="protein sequence ID" value="PLW68745.1"/>
    <property type="molecule type" value="Genomic_DNA"/>
</dbReference>
<reference evidence="1 2" key="1">
    <citation type="submission" date="2018-01" db="EMBL/GenBank/DDBJ databases">
        <title>The draft genome sequence of Halioglobus lutimaris HF004.</title>
        <authorList>
            <person name="Du Z.-J."/>
            <person name="Shi M.-J."/>
        </authorList>
    </citation>
    <scope>NUCLEOTIDE SEQUENCE [LARGE SCALE GENOMIC DNA]</scope>
    <source>
        <strain evidence="1 2">HF004</strain>
    </source>
</reference>
<dbReference type="Proteomes" id="UP000235005">
    <property type="component" value="Unassembled WGS sequence"/>
</dbReference>
<accession>A0A2N5X2M5</accession>
<dbReference type="AlphaFoldDB" id="A0A2N5X2M5"/>